<organism evidence="2 3">
    <name type="scientific">Cajanus cajan</name>
    <name type="common">Pigeon pea</name>
    <name type="synonym">Cajanus indicus</name>
    <dbReference type="NCBI Taxonomy" id="3821"/>
    <lineage>
        <taxon>Eukaryota</taxon>
        <taxon>Viridiplantae</taxon>
        <taxon>Streptophyta</taxon>
        <taxon>Embryophyta</taxon>
        <taxon>Tracheophyta</taxon>
        <taxon>Spermatophyta</taxon>
        <taxon>Magnoliopsida</taxon>
        <taxon>eudicotyledons</taxon>
        <taxon>Gunneridae</taxon>
        <taxon>Pentapetalae</taxon>
        <taxon>rosids</taxon>
        <taxon>fabids</taxon>
        <taxon>Fabales</taxon>
        <taxon>Fabaceae</taxon>
        <taxon>Papilionoideae</taxon>
        <taxon>50 kb inversion clade</taxon>
        <taxon>NPAAA clade</taxon>
        <taxon>indigoferoid/millettioid clade</taxon>
        <taxon>Phaseoleae</taxon>
        <taxon>Cajanus</taxon>
    </lineage>
</organism>
<proteinExistence type="predicted"/>
<sequence length="184" mass="21382">MVESQHTKKRTEGQYKGAKENKQNQEGYWRVRGQGQMNRNQQQEAWLEGSWIGYLKDVTMFNKMKEAMLLNEPEEVKLRYLGDDMVLITGLEECKMQQKIKDEEDMFSTWFHSVQKWNTNLRPGNKLVWVKIIGIPLQVWNDECFAKAVAVLGEHVATAKETSSFSKLDAAKVFIRTGLNEHVN</sequence>
<evidence type="ECO:0000313" key="2">
    <source>
        <dbReference type="EMBL" id="KYP61461.1"/>
    </source>
</evidence>
<evidence type="ECO:0000256" key="1">
    <source>
        <dbReference type="SAM" id="MobiDB-lite"/>
    </source>
</evidence>
<protein>
    <submittedName>
        <fullName evidence="2">Uncharacterized protein</fullName>
    </submittedName>
</protein>
<dbReference type="EMBL" id="CM003610">
    <property type="protein sequence ID" value="KYP61461.1"/>
    <property type="molecule type" value="Genomic_DNA"/>
</dbReference>
<dbReference type="Gramene" id="C.cajan_15506.t">
    <property type="protein sequence ID" value="C.cajan_15506.t"/>
    <property type="gene ID" value="C.cajan_15506"/>
</dbReference>
<name>A0A151T376_CAJCA</name>
<dbReference type="AlphaFoldDB" id="A0A151T376"/>
<feature type="region of interest" description="Disordered" evidence="1">
    <location>
        <begin position="1"/>
        <end position="26"/>
    </location>
</feature>
<dbReference type="Proteomes" id="UP000075243">
    <property type="component" value="Chromosome 8"/>
</dbReference>
<dbReference type="OMA" id="NDECFAK"/>
<accession>A0A151T376</accession>
<keyword evidence="3" id="KW-1185">Reference proteome</keyword>
<evidence type="ECO:0000313" key="3">
    <source>
        <dbReference type="Proteomes" id="UP000075243"/>
    </source>
</evidence>
<dbReference type="PANTHER" id="PTHR34427:SF5">
    <property type="entry name" value="DUF4283 DOMAIN-CONTAINING PROTEIN"/>
    <property type="match status" value="1"/>
</dbReference>
<reference evidence="2 3" key="1">
    <citation type="journal article" date="2012" name="Nat. Biotechnol.">
        <title>Draft genome sequence of pigeonpea (Cajanus cajan), an orphan legume crop of resource-poor farmers.</title>
        <authorList>
            <person name="Varshney R.K."/>
            <person name="Chen W."/>
            <person name="Li Y."/>
            <person name="Bharti A.K."/>
            <person name="Saxena R.K."/>
            <person name="Schlueter J.A."/>
            <person name="Donoghue M.T."/>
            <person name="Azam S."/>
            <person name="Fan G."/>
            <person name="Whaley A.M."/>
            <person name="Farmer A.D."/>
            <person name="Sheridan J."/>
            <person name="Iwata A."/>
            <person name="Tuteja R."/>
            <person name="Penmetsa R.V."/>
            <person name="Wu W."/>
            <person name="Upadhyaya H.D."/>
            <person name="Yang S.P."/>
            <person name="Shah T."/>
            <person name="Saxena K.B."/>
            <person name="Michael T."/>
            <person name="McCombie W.R."/>
            <person name="Yang B."/>
            <person name="Zhang G."/>
            <person name="Yang H."/>
            <person name="Wang J."/>
            <person name="Spillane C."/>
            <person name="Cook D.R."/>
            <person name="May G.D."/>
            <person name="Xu X."/>
            <person name="Jackson S.A."/>
        </authorList>
    </citation>
    <scope>NUCLEOTIDE SEQUENCE [LARGE SCALE GENOMIC DNA]</scope>
    <source>
        <strain evidence="3">cv. Asha</strain>
    </source>
</reference>
<feature type="compositionally biased region" description="Basic and acidic residues" evidence="1">
    <location>
        <begin position="10"/>
        <end position="23"/>
    </location>
</feature>
<dbReference type="PANTHER" id="PTHR34427">
    <property type="entry name" value="DUF4283 DOMAIN PROTEIN"/>
    <property type="match status" value="1"/>
</dbReference>
<gene>
    <name evidence="2" type="ORF">KK1_015951</name>
</gene>